<feature type="transmembrane region" description="Helical" evidence="6">
    <location>
        <begin position="52"/>
        <end position="71"/>
    </location>
</feature>
<keyword evidence="5 6" id="KW-0472">Membrane</keyword>
<evidence type="ECO:0000256" key="5">
    <source>
        <dbReference type="ARBA" id="ARBA00023136"/>
    </source>
</evidence>
<evidence type="ECO:0000313" key="8">
    <source>
        <dbReference type="EMBL" id="KAJ8439894.1"/>
    </source>
</evidence>
<evidence type="ECO:0000259" key="7">
    <source>
        <dbReference type="Pfam" id="PF13515"/>
    </source>
</evidence>
<dbReference type="Pfam" id="PF13515">
    <property type="entry name" value="FUSC_2"/>
    <property type="match status" value="1"/>
</dbReference>
<gene>
    <name evidence="8" type="ORF">Cgig2_003960</name>
</gene>
<evidence type="ECO:0000256" key="3">
    <source>
        <dbReference type="ARBA" id="ARBA00022692"/>
    </source>
</evidence>
<feature type="transmembrane region" description="Helical" evidence="6">
    <location>
        <begin position="78"/>
        <end position="99"/>
    </location>
</feature>
<dbReference type="GO" id="GO:0005886">
    <property type="term" value="C:plasma membrane"/>
    <property type="evidence" value="ECO:0007669"/>
    <property type="project" value="UniProtKB-SubCell"/>
</dbReference>
<evidence type="ECO:0000256" key="6">
    <source>
        <dbReference type="SAM" id="Phobius"/>
    </source>
</evidence>
<dbReference type="PANTHER" id="PTHR30509:SF9">
    <property type="entry name" value="MULTIDRUG RESISTANCE PROTEIN MDTO"/>
    <property type="match status" value="1"/>
</dbReference>
<dbReference type="OrthoDB" id="68611at2759"/>
<name>A0A9Q1KAF6_9CARY</name>
<keyword evidence="3 6" id="KW-0812">Transmembrane</keyword>
<dbReference type="Proteomes" id="UP001153076">
    <property type="component" value="Unassembled WGS sequence"/>
</dbReference>
<keyword evidence="9" id="KW-1185">Reference proteome</keyword>
<evidence type="ECO:0000256" key="2">
    <source>
        <dbReference type="ARBA" id="ARBA00022475"/>
    </source>
</evidence>
<protein>
    <recommendedName>
        <fullName evidence="7">Integral membrane bound transporter domain-containing protein</fullName>
    </recommendedName>
</protein>
<evidence type="ECO:0000256" key="1">
    <source>
        <dbReference type="ARBA" id="ARBA00004651"/>
    </source>
</evidence>
<feature type="transmembrane region" description="Helical" evidence="6">
    <location>
        <begin position="514"/>
        <end position="531"/>
    </location>
</feature>
<organism evidence="8 9">
    <name type="scientific">Carnegiea gigantea</name>
    <dbReference type="NCBI Taxonomy" id="171969"/>
    <lineage>
        <taxon>Eukaryota</taxon>
        <taxon>Viridiplantae</taxon>
        <taxon>Streptophyta</taxon>
        <taxon>Embryophyta</taxon>
        <taxon>Tracheophyta</taxon>
        <taxon>Spermatophyta</taxon>
        <taxon>Magnoliopsida</taxon>
        <taxon>eudicotyledons</taxon>
        <taxon>Gunneridae</taxon>
        <taxon>Pentapetalae</taxon>
        <taxon>Caryophyllales</taxon>
        <taxon>Cactineae</taxon>
        <taxon>Cactaceae</taxon>
        <taxon>Cactoideae</taxon>
        <taxon>Echinocereeae</taxon>
        <taxon>Carnegiea</taxon>
    </lineage>
</organism>
<evidence type="ECO:0000313" key="9">
    <source>
        <dbReference type="Proteomes" id="UP001153076"/>
    </source>
</evidence>
<comment type="subcellular location">
    <subcellularLocation>
        <location evidence="1">Cell membrane</location>
        <topology evidence="1">Multi-pass membrane protein</topology>
    </subcellularLocation>
</comment>
<feature type="transmembrane region" description="Helical" evidence="6">
    <location>
        <begin position="543"/>
        <end position="564"/>
    </location>
</feature>
<feature type="domain" description="Integral membrane bound transporter" evidence="7">
    <location>
        <begin position="433"/>
        <end position="560"/>
    </location>
</feature>
<dbReference type="EMBL" id="JAKOGI010000205">
    <property type="protein sequence ID" value="KAJ8439894.1"/>
    <property type="molecule type" value="Genomic_DNA"/>
</dbReference>
<proteinExistence type="predicted"/>
<dbReference type="AlphaFoldDB" id="A0A9Q1KAF6"/>
<dbReference type="PANTHER" id="PTHR30509">
    <property type="entry name" value="P-HYDROXYBENZOIC ACID EFFLUX PUMP SUBUNIT-RELATED"/>
    <property type="match status" value="1"/>
</dbReference>
<feature type="transmembrane region" description="Helical" evidence="6">
    <location>
        <begin position="475"/>
        <end position="494"/>
    </location>
</feature>
<comment type="caution">
    <text evidence="8">The sequence shown here is derived from an EMBL/GenBank/DDBJ whole genome shotgun (WGS) entry which is preliminary data.</text>
</comment>
<dbReference type="InterPro" id="IPR049453">
    <property type="entry name" value="Memb_transporter_dom"/>
</dbReference>
<feature type="transmembrane region" description="Helical" evidence="6">
    <location>
        <begin position="129"/>
        <end position="147"/>
    </location>
</feature>
<keyword evidence="2" id="KW-1003">Cell membrane</keyword>
<feature type="transmembrane region" description="Helical" evidence="6">
    <location>
        <begin position="105"/>
        <end position="122"/>
    </location>
</feature>
<accession>A0A9Q1KAF6</accession>
<evidence type="ECO:0000256" key="4">
    <source>
        <dbReference type="ARBA" id="ARBA00022989"/>
    </source>
</evidence>
<feature type="transmembrane region" description="Helical" evidence="6">
    <location>
        <begin position="159"/>
        <end position="180"/>
    </location>
</feature>
<reference evidence="8" key="1">
    <citation type="submission" date="2022-04" db="EMBL/GenBank/DDBJ databases">
        <title>Carnegiea gigantea Genome sequencing and assembly v2.</title>
        <authorList>
            <person name="Copetti D."/>
            <person name="Sanderson M.J."/>
            <person name="Burquez A."/>
            <person name="Wojciechowski M.F."/>
        </authorList>
    </citation>
    <scope>NUCLEOTIDE SEQUENCE</scope>
    <source>
        <strain evidence="8">SGP5-SGP5p</strain>
        <tissue evidence="8">Aerial part</tissue>
    </source>
</reference>
<feature type="transmembrane region" description="Helical" evidence="6">
    <location>
        <begin position="23"/>
        <end position="46"/>
    </location>
</feature>
<keyword evidence="4 6" id="KW-1133">Transmembrane helix</keyword>
<sequence length="826" mass="91342">MTNSSSSTSDEQSKRTQAVWRSILISAARTALACIIVGCITLYGPAVLRQQVGFPSFSYVTAILIVTNATLGDTIRGCWYAVCATVESVGPAILCLSIVGPTRLTGASTALVVAINAFFIALPEWTHVVAKRIALGEVVLLYVIGYINGERTHPVMHPVHVAASTAVGAVACVLALFFPYPRLAYSEVKQNSKLFAENISLRLKLFVKAFSAEDVASSQALISQAKCLAANGGKFLQCIKSRQESMHWERFPVKFFRPYCENPGDLFQELDTPLRGMEIALSNSSIPISILDEELEEGVNRVEGEITRNLELIKSHLPCETSTVPESNSGLVMDVLQDIESSPSNEKDLSSFFFLFCMKLLYTQSRAMTIRAKPLEGEKNPLQKHDHLPCNENRKEQNGPPFSFERVWANWPDTFSRKRVIPALKCSLSLGFAVLIGLCYSKPNGFWAGLPVAISLAAAREATFKVTNVKAQGTVLGSVYGVLGCFVFEKYVQMRFLALLPWFVLSSFLQQSKMYGQAGGVSAVIGAVLILGRVNFGPPSEFAIARIVETVIGLACSVMVELMLQPTRAASLAKAQLTKTLDALHESLSSIDFHTFSKDKLFEREKQLKISLGELKKFVEEAEVEPNFWFLPFRSACYWKLLGSLTKMVDLLLFAAHATGSLEGQIQKLQVMGCREELDMIDDDLQLVMNMTSSSLKCLEKITSIKSLQVLEKDLAKSAKQRDVEMGTSRCNQLIMSMDEKEIGMVTTSFLDHSKGAFEKLQFGEDENETKNQVVVTYSALGFCLSSLMKETREVENAIKELVQWENPASHVNLSEISRKVQDLYN</sequence>